<dbReference type="PANTHER" id="PTHR46817:SF1">
    <property type="entry name" value="SAC DOMAIN-CONTAINING PROTEIN"/>
    <property type="match status" value="1"/>
</dbReference>
<proteinExistence type="predicted"/>
<protein>
    <recommendedName>
        <fullName evidence="2">SAC9 first GBDL domain-containing protein</fullName>
    </recommendedName>
</protein>
<dbReference type="EMBL" id="OIVN01006432">
    <property type="protein sequence ID" value="SPD33017.1"/>
    <property type="molecule type" value="Genomic_DNA"/>
</dbReference>
<feature type="region of interest" description="Disordered" evidence="1">
    <location>
        <begin position="127"/>
        <end position="147"/>
    </location>
</feature>
<feature type="domain" description="SAC9 first GBDL" evidence="2">
    <location>
        <begin position="12"/>
        <end position="105"/>
    </location>
</feature>
<dbReference type="Pfam" id="PF24790">
    <property type="entry name" value="SAC9_GBDL_1st"/>
    <property type="match status" value="1"/>
</dbReference>
<dbReference type="PANTHER" id="PTHR46817">
    <property type="entry name" value="PHOSPHOINOSITIDE PHOSPHATASE SAC9-RELATED"/>
    <property type="match status" value="1"/>
</dbReference>
<evidence type="ECO:0000313" key="3">
    <source>
        <dbReference type="EMBL" id="SPD33017.1"/>
    </source>
</evidence>
<evidence type="ECO:0000256" key="1">
    <source>
        <dbReference type="SAM" id="MobiDB-lite"/>
    </source>
</evidence>
<name>A0A2N9J6G6_FAGSY</name>
<sequence>MQLRFLQPSITLISGASIPQCVNGTNLIIPLPGPISAEDMAVTGAGARLHAQDTSTKSLLYDFEELEGELDYLTRVVALTFYPAKSGKSTMTLGEIEIIGVSLPWKGIFTNEGPGARLIELASKKETNPFSSTSESNPFLSTSTNENVTPSVQQSASANLWADLLTGEDSFSEAVSQPSRGNVLNEGSDLLDFLDQSVVEIRGAQDDTYSSSQDVRPSDSSSQQYITCLKSLVGPTMISTQPF</sequence>
<dbReference type="InterPro" id="IPR057555">
    <property type="entry name" value="SAC9_GBDL_1st"/>
</dbReference>
<evidence type="ECO:0000259" key="2">
    <source>
        <dbReference type="Pfam" id="PF24790"/>
    </source>
</evidence>
<accession>A0A2N9J6G6</accession>
<organism evidence="3">
    <name type="scientific">Fagus sylvatica</name>
    <name type="common">Beechnut</name>
    <dbReference type="NCBI Taxonomy" id="28930"/>
    <lineage>
        <taxon>Eukaryota</taxon>
        <taxon>Viridiplantae</taxon>
        <taxon>Streptophyta</taxon>
        <taxon>Embryophyta</taxon>
        <taxon>Tracheophyta</taxon>
        <taxon>Spermatophyta</taxon>
        <taxon>Magnoliopsida</taxon>
        <taxon>eudicotyledons</taxon>
        <taxon>Gunneridae</taxon>
        <taxon>Pentapetalae</taxon>
        <taxon>rosids</taxon>
        <taxon>fabids</taxon>
        <taxon>Fagales</taxon>
        <taxon>Fagaceae</taxon>
        <taxon>Fagus</taxon>
    </lineage>
</organism>
<dbReference type="AlphaFoldDB" id="A0A2N9J6G6"/>
<reference evidence="3" key="1">
    <citation type="submission" date="2018-02" db="EMBL/GenBank/DDBJ databases">
        <authorList>
            <person name="Cohen D.B."/>
            <person name="Kent A.D."/>
        </authorList>
    </citation>
    <scope>NUCLEOTIDE SEQUENCE</scope>
</reference>
<gene>
    <name evidence="3" type="ORF">FSB_LOCUS60899</name>
</gene>
<feature type="compositionally biased region" description="Polar residues" evidence="1">
    <location>
        <begin position="128"/>
        <end position="147"/>
    </location>
</feature>